<dbReference type="Gene3D" id="1.20.58.130">
    <property type="match status" value="1"/>
</dbReference>
<dbReference type="InterPro" id="IPR057251">
    <property type="entry name" value="FP_C"/>
</dbReference>
<protein>
    <recommendedName>
        <fullName evidence="7">PHD-type domain-containing protein</fullName>
    </recommendedName>
</protein>
<evidence type="ECO:0000313" key="8">
    <source>
        <dbReference type="EMBL" id="CAH2092291.1"/>
    </source>
</evidence>
<feature type="coiled-coil region" evidence="5">
    <location>
        <begin position="123"/>
        <end position="174"/>
    </location>
</feature>
<dbReference type="GO" id="GO:0008270">
    <property type="term" value="F:zinc ion binding"/>
    <property type="evidence" value="ECO:0007669"/>
    <property type="project" value="UniProtKB-KW"/>
</dbReference>
<dbReference type="InterPro" id="IPR013083">
    <property type="entry name" value="Znf_RING/FYVE/PHD"/>
</dbReference>
<dbReference type="Gene3D" id="3.30.40.10">
    <property type="entry name" value="Zinc/RING finger domain, C3HC4 (zinc finger)"/>
    <property type="match status" value="1"/>
</dbReference>
<keyword evidence="1" id="KW-0479">Metal-binding</keyword>
<dbReference type="Pfam" id="PF25298">
    <property type="entry name" value="Baculo_FP_2nd"/>
    <property type="match status" value="1"/>
</dbReference>
<keyword evidence="2 4" id="KW-0863">Zinc-finger</keyword>
<evidence type="ECO:0000256" key="3">
    <source>
        <dbReference type="ARBA" id="ARBA00022833"/>
    </source>
</evidence>
<evidence type="ECO:0000256" key="4">
    <source>
        <dbReference type="PROSITE-ProRule" id="PRU00146"/>
    </source>
</evidence>
<dbReference type="InterPro" id="IPR019787">
    <property type="entry name" value="Znf_PHD-finger"/>
</dbReference>
<evidence type="ECO:0000313" key="9">
    <source>
        <dbReference type="Proteomes" id="UP001153954"/>
    </source>
</evidence>
<feature type="region of interest" description="Disordered" evidence="6">
    <location>
        <begin position="65"/>
        <end position="85"/>
    </location>
</feature>
<evidence type="ECO:0000256" key="1">
    <source>
        <dbReference type="ARBA" id="ARBA00022723"/>
    </source>
</evidence>
<reference evidence="8" key="1">
    <citation type="submission" date="2022-03" db="EMBL/GenBank/DDBJ databases">
        <authorList>
            <person name="Tunstrom K."/>
        </authorList>
    </citation>
    <scope>NUCLEOTIDE SEQUENCE</scope>
</reference>
<dbReference type="EMBL" id="CAKOGL010000011">
    <property type="protein sequence ID" value="CAH2092291.1"/>
    <property type="molecule type" value="Genomic_DNA"/>
</dbReference>
<evidence type="ECO:0000256" key="5">
    <source>
        <dbReference type="SAM" id="Coils"/>
    </source>
</evidence>
<dbReference type="CDD" id="cd15489">
    <property type="entry name" value="PHD_SF"/>
    <property type="match status" value="1"/>
</dbReference>
<dbReference type="Proteomes" id="UP001153954">
    <property type="component" value="Unassembled WGS sequence"/>
</dbReference>
<evidence type="ECO:0000256" key="2">
    <source>
        <dbReference type="ARBA" id="ARBA00022771"/>
    </source>
</evidence>
<evidence type="ECO:0000259" key="7">
    <source>
        <dbReference type="PROSITE" id="PS50016"/>
    </source>
</evidence>
<name>A0AAU9TZK3_EUPED</name>
<dbReference type="PROSITE" id="PS50016">
    <property type="entry name" value="ZF_PHD_2"/>
    <property type="match status" value="1"/>
</dbReference>
<dbReference type="SUPFAM" id="SSF57903">
    <property type="entry name" value="FYVE/PHD zinc finger"/>
    <property type="match status" value="1"/>
</dbReference>
<feature type="domain" description="PHD-type" evidence="7">
    <location>
        <begin position="1"/>
        <end position="57"/>
    </location>
</feature>
<sequence length="348" mass="39056">MLCGVCNKPKADSKDAIASCVNCTTMYHIKCLNLSREELRHARSSGNIRVCPSCMTTKRRHITDSTPIRSTTPSTEEAVQTSNSFTGGHSDVAAFTSCSEILREMQAAFTAMKNEMSEFTRSLNSTSEDIHDFRKEINDLKNQVKDLERFKKEASDLRLEVTELRLELAAQQQRQYLRDVEISGVTEHKQENLTHTISVLSSKLGVELGPHDIDDVRRVGNRGTGDASECSALAPRPVVVTLARRAVRDQLLRAARVRRGITTDKIEIPGNPKQVYINEHLRKENRILFSKARATGKELKFKYVWTSNGNIFMRRSESGSVVRINSEAVLNKLKLDRQATGYGTPQCS</sequence>
<organism evidence="8 9">
    <name type="scientific">Euphydryas editha</name>
    <name type="common">Edith's checkerspot</name>
    <dbReference type="NCBI Taxonomy" id="104508"/>
    <lineage>
        <taxon>Eukaryota</taxon>
        <taxon>Metazoa</taxon>
        <taxon>Ecdysozoa</taxon>
        <taxon>Arthropoda</taxon>
        <taxon>Hexapoda</taxon>
        <taxon>Insecta</taxon>
        <taxon>Pterygota</taxon>
        <taxon>Neoptera</taxon>
        <taxon>Endopterygota</taxon>
        <taxon>Lepidoptera</taxon>
        <taxon>Glossata</taxon>
        <taxon>Ditrysia</taxon>
        <taxon>Papilionoidea</taxon>
        <taxon>Nymphalidae</taxon>
        <taxon>Nymphalinae</taxon>
        <taxon>Euphydryas</taxon>
    </lineage>
</organism>
<comment type="caution">
    <text evidence="8">The sequence shown here is derived from an EMBL/GenBank/DDBJ whole genome shotgun (WGS) entry which is preliminary data.</text>
</comment>
<keyword evidence="9" id="KW-1185">Reference proteome</keyword>
<proteinExistence type="predicted"/>
<keyword evidence="5" id="KW-0175">Coiled coil</keyword>
<accession>A0AAU9TZK3</accession>
<keyword evidence="3" id="KW-0862">Zinc</keyword>
<evidence type="ECO:0000256" key="6">
    <source>
        <dbReference type="SAM" id="MobiDB-lite"/>
    </source>
</evidence>
<gene>
    <name evidence="8" type="ORF">EEDITHA_LOCUS8065</name>
</gene>
<dbReference type="InterPro" id="IPR011011">
    <property type="entry name" value="Znf_FYVE_PHD"/>
</dbReference>
<dbReference type="AlphaFoldDB" id="A0AAU9TZK3"/>